<evidence type="ECO:0000256" key="1">
    <source>
        <dbReference type="ARBA" id="ARBA00004141"/>
    </source>
</evidence>
<feature type="transmembrane region" description="Helical" evidence="10">
    <location>
        <begin position="33"/>
        <end position="54"/>
    </location>
</feature>
<keyword evidence="7 10" id="KW-0443">Lipid metabolism</keyword>
<comment type="subcellular location">
    <subcellularLocation>
        <location evidence="1">Membrane</location>
        <topology evidence="1">Multi-pass membrane protein</topology>
    </subcellularLocation>
</comment>
<evidence type="ECO:0000256" key="7">
    <source>
        <dbReference type="ARBA" id="ARBA00023098"/>
    </source>
</evidence>
<reference evidence="11 12" key="1">
    <citation type="submission" date="2025-05" db="UniProtKB">
        <authorList>
            <consortium name="RefSeq"/>
        </authorList>
    </citation>
    <scope>NUCLEOTIDE SEQUENCE [LARGE SCALE GENOMIC DNA]</scope>
</reference>
<comment type="catalytic activity">
    <reaction evidence="10">
        <text>a very-long-chain acyl-CoA + malonyl-CoA + H(+) = a very-long-chain 3-oxoacyl-CoA + CO2 + CoA</text>
        <dbReference type="Rhea" id="RHEA:32727"/>
        <dbReference type="ChEBI" id="CHEBI:15378"/>
        <dbReference type="ChEBI" id="CHEBI:16526"/>
        <dbReference type="ChEBI" id="CHEBI:57287"/>
        <dbReference type="ChEBI" id="CHEBI:57384"/>
        <dbReference type="ChEBI" id="CHEBI:90725"/>
        <dbReference type="ChEBI" id="CHEBI:90736"/>
        <dbReference type="EC" id="2.3.1.199"/>
    </reaction>
</comment>
<evidence type="ECO:0000256" key="6">
    <source>
        <dbReference type="ARBA" id="ARBA00022989"/>
    </source>
</evidence>
<dbReference type="PANTHER" id="PTHR11157">
    <property type="entry name" value="FATTY ACID ACYL TRANSFERASE-RELATED"/>
    <property type="match status" value="1"/>
</dbReference>
<keyword evidence="5 10" id="KW-0276">Fatty acid metabolism</keyword>
<comment type="similarity">
    <text evidence="10">Belongs to the ELO family.</text>
</comment>
<keyword evidence="4 10" id="KW-0812">Transmembrane</keyword>
<evidence type="ECO:0000313" key="12">
    <source>
        <dbReference type="RefSeq" id="XP_065647621.1"/>
    </source>
</evidence>
<dbReference type="EC" id="2.3.1.199" evidence="10"/>
<dbReference type="RefSeq" id="XP_065647621.1">
    <property type="nucleotide sequence ID" value="XM_065791549.1"/>
</dbReference>
<evidence type="ECO:0000313" key="11">
    <source>
        <dbReference type="Proteomes" id="UP001652625"/>
    </source>
</evidence>
<feature type="transmembrane region" description="Helical" evidence="10">
    <location>
        <begin position="146"/>
        <end position="163"/>
    </location>
</feature>
<evidence type="ECO:0000256" key="2">
    <source>
        <dbReference type="ARBA" id="ARBA00022516"/>
    </source>
</evidence>
<dbReference type="GeneID" id="100211332"/>
<proteinExistence type="inferred from homology"/>
<feature type="transmembrane region" description="Helical" evidence="10">
    <location>
        <begin position="66"/>
        <end position="89"/>
    </location>
</feature>
<dbReference type="InterPro" id="IPR002076">
    <property type="entry name" value="ELO_fam"/>
</dbReference>
<dbReference type="RefSeq" id="XP_065647622.1">
    <property type="nucleotide sequence ID" value="XM_065791550.1"/>
</dbReference>
<keyword evidence="3 10" id="KW-0808">Transferase</keyword>
<organism evidence="11 12">
    <name type="scientific">Hydra vulgaris</name>
    <name type="common">Hydra</name>
    <name type="synonym">Hydra attenuata</name>
    <dbReference type="NCBI Taxonomy" id="6087"/>
    <lineage>
        <taxon>Eukaryota</taxon>
        <taxon>Metazoa</taxon>
        <taxon>Cnidaria</taxon>
        <taxon>Hydrozoa</taxon>
        <taxon>Hydroidolina</taxon>
        <taxon>Anthoathecata</taxon>
        <taxon>Aplanulata</taxon>
        <taxon>Hydridae</taxon>
        <taxon>Hydra</taxon>
    </lineage>
</organism>
<gene>
    <name evidence="12 13" type="primary">LOC100211332</name>
</gene>
<keyword evidence="11" id="KW-1185">Reference proteome</keyword>
<feature type="transmembrane region" description="Helical" evidence="10">
    <location>
        <begin position="109"/>
        <end position="134"/>
    </location>
</feature>
<evidence type="ECO:0000256" key="4">
    <source>
        <dbReference type="ARBA" id="ARBA00022692"/>
    </source>
</evidence>
<dbReference type="Proteomes" id="UP001652625">
    <property type="component" value="Chromosome 02"/>
</dbReference>
<evidence type="ECO:0000256" key="9">
    <source>
        <dbReference type="ARBA" id="ARBA00023160"/>
    </source>
</evidence>
<feature type="transmembrane region" description="Helical" evidence="10">
    <location>
        <begin position="169"/>
        <end position="192"/>
    </location>
</feature>
<name>A0ABM4BF89_HYDVU</name>
<dbReference type="Pfam" id="PF01151">
    <property type="entry name" value="ELO"/>
    <property type="match status" value="1"/>
</dbReference>
<accession>A0ABM4BF89</accession>
<protein>
    <recommendedName>
        <fullName evidence="10">Elongation of very long chain fatty acids protein</fullName>
        <ecNumber evidence="10">2.3.1.199</ecNumber>
    </recommendedName>
    <alternativeName>
        <fullName evidence="10">Very-long-chain 3-oxoacyl-CoA synthase</fullName>
    </alternativeName>
</protein>
<sequence length="288" mass="34149">MALLIEKYNNFYKWAESVSDPRVHDWSFIPSPIPTYSLCVLYLLFACKLGPMFMKNRDAFQPKWTLVIYNAILTALNLHIFIELLFGMINAKYSWPCQPVRTDNDPTELRIAAALWWYFVSKLIEFLDTVFFILRKKNNQLTFLHIYHHSTMPMIWWICVKWVPGGSSVHGAVLNAFVHVVMYFYYGMAALGPQYQKYLWWKKYLTQIQLVQFTIALILGSYVLYLDCDYPKFISWIVILYMISFLFLFGNFYRKAYLTSSKKEKSHSEEHQVVTQRRSVRLRANISN</sequence>
<dbReference type="PANTHER" id="PTHR11157:SF12">
    <property type="entry name" value="ELONGATION OF VERY LONG CHAIN FATTY ACIDS PROTEIN 4"/>
    <property type="match status" value="1"/>
</dbReference>
<evidence type="ECO:0000313" key="13">
    <source>
        <dbReference type="RefSeq" id="XP_065647622.1"/>
    </source>
</evidence>
<feature type="transmembrane region" description="Helical" evidence="10">
    <location>
        <begin position="233"/>
        <end position="253"/>
    </location>
</feature>
<feature type="transmembrane region" description="Helical" evidence="10">
    <location>
        <begin position="204"/>
        <end position="227"/>
    </location>
</feature>
<evidence type="ECO:0000256" key="10">
    <source>
        <dbReference type="RuleBase" id="RU361115"/>
    </source>
</evidence>
<evidence type="ECO:0000256" key="8">
    <source>
        <dbReference type="ARBA" id="ARBA00023136"/>
    </source>
</evidence>
<keyword evidence="8 10" id="KW-0472">Membrane</keyword>
<keyword evidence="6 10" id="KW-1133">Transmembrane helix</keyword>
<evidence type="ECO:0000256" key="5">
    <source>
        <dbReference type="ARBA" id="ARBA00022832"/>
    </source>
</evidence>
<evidence type="ECO:0000256" key="3">
    <source>
        <dbReference type="ARBA" id="ARBA00022679"/>
    </source>
</evidence>
<keyword evidence="2 10" id="KW-0444">Lipid biosynthesis</keyword>
<keyword evidence="9 10" id="KW-0275">Fatty acid biosynthesis</keyword>